<proteinExistence type="predicted"/>
<sequence>MRPARFQILFLSQVLKIPALSHRHPAHSSAAGARCDPPTPHNSPRLKTQCGWPCASASIVIPPRSAFKTPADSP</sequence>
<name>A0AAD6S7K0_9AGAR</name>
<evidence type="ECO:0000256" key="1">
    <source>
        <dbReference type="SAM" id="MobiDB-lite"/>
    </source>
</evidence>
<dbReference type="AlphaFoldDB" id="A0AAD6S7K0"/>
<evidence type="ECO:0000313" key="2">
    <source>
        <dbReference type="EMBL" id="KAJ7021250.1"/>
    </source>
</evidence>
<reference evidence="2" key="1">
    <citation type="submission" date="2023-03" db="EMBL/GenBank/DDBJ databases">
        <title>Massive genome expansion in bonnet fungi (Mycena s.s.) driven by repeated elements and novel gene families across ecological guilds.</title>
        <authorList>
            <consortium name="Lawrence Berkeley National Laboratory"/>
            <person name="Harder C.B."/>
            <person name="Miyauchi S."/>
            <person name="Viragh M."/>
            <person name="Kuo A."/>
            <person name="Thoen E."/>
            <person name="Andreopoulos B."/>
            <person name="Lu D."/>
            <person name="Skrede I."/>
            <person name="Drula E."/>
            <person name="Henrissat B."/>
            <person name="Morin E."/>
            <person name="Kohler A."/>
            <person name="Barry K."/>
            <person name="LaButti K."/>
            <person name="Morin E."/>
            <person name="Salamov A."/>
            <person name="Lipzen A."/>
            <person name="Mereny Z."/>
            <person name="Hegedus B."/>
            <person name="Baldrian P."/>
            <person name="Stursova M."/>
            <person name="Weitz H."/>
            <person name="Taylor A."/>
            <person name="Grigoriev I.V."/>
            <person name="Nagy L.G."/>
            <person name="Martin F."/>
            <person name="Kauserud H."/>
        </authorList>
    </citation>
    <scope>NUCLEOTIDE SEQUENCE</scope>
    <source>
        <strain evidence="2">CBHHK200</strain>
    </source>
</reference>
<keyword evidence="3" id="KW-1185">Reference proteome</keyword>
<dbReference type="EMBL" id="JARJCM010000237">
    <property type="protein sequence ID" value="KAJ7021250.1"/>
    <property type="molecule type" value="Genomic_DNA"/>
</dbReference>
<evidence type="ECO:0000313" key="3">
    <source>
        <dbReference type="Proteomes" id="UP001218188"/>
    </source>
</evidence>
<feature type="region of interest" description="Disordered" evidence="1">
    <location>
        <begin position="22"/>
        <end position="47"/>
    </location>
</feature>
<dbReference type="Proteomes" id="UP001218188">
    <property type="component" value="Unassembled WGS sequence"/>
</dbReference>
<comment type="caution">
    <text evidence="2">The sequence shown here is derived from an EMBL/GenBank/DDBJ whole genome shotgun (WGS) entry which is preliminary data.</text>
</comment>
<protein>
    <submittedName>
        <fullName evidence="2">Uncharacterized protein</fullName>
    </submittedName>
</protein>
<gene>
    <name evidence="2" type="ORF">C8F04DRAFT_1141461</name>
</gene>
<accession>A0AAD6S7K0</accession>
<organism evidence="2 3">
    <name type="scientific">Mycena alexandri</name>
    <dbReference type="NCBI Taxonomy" id="1745969"/>
    <lineage>
        <taxon>Eukaryota</taxon>
        <taxon>Fungi</taxon>
        <taxon>Dikarya</taxon>
        <taxon>Basidiomycota</taxon>
        <taxon>Agaricomycotina</taxon>
        <taxon>Agaricomycetes</taxon>
        <taxon>Agaricomycetidae</taxon>
        <taxon>Agaricales</taxon>
        <taxon>Marasmiineae</taxon>
        <taxon>Mycenaceae</taxon>
        <taxon>Mycena</taxon>
    </lineage>
</organism>